<dbReference type="Proteomes" id="UP000610931">
    <property type="component" value="Unassembled WGS sequence"/>
</dbReference>
<gene>
    <name evidence="10" type="ORF">JF259_02295</name>
</gene>
<feature type="domain" description="TonB-dependent receptor plug" evidence="9">
    <location>
        <begin position="205"/>
        <end position="334"/>
    </location>
</feature>
<evidence type="ECO:0000256" key="5">
    <source>
        <dbReference type="ARBA" id="ARBA00023136"/>
    </source>
</evidence>
<dbReference type="Gene3D" id="2.60.40.1120">
    <property type="entry name" value="Carboxypeptidase-like, regulatory domain"/>
    <property type="match status" value="1"/>
</dbReference>
<dbReference type="Pfam" id="PF13715">
    <property type="entry name" value="CarbopepD_reg_2"/>
    <property type="match status" value="1"/>
</dbReference>
<proteinExistence type="inferred from homology"/>
<protein>
    <submittedName>
        <fullName evidence="10">SusC/RagA family TonB-linked outer membrane protein</fullName>
    </submittedName>
</protein>
<dbReference type="InterPro" id="IPR008969">
    <property type="entry name" value="CarboxyPept-like_regulatory"/>
</dbReference>
<name>A0A8J7LLZ5_9FLAO</name>
<dbReference type="EMBL" id="JAELVQ010000002">
    <property type="protein sequence ID" value="MBJ6366909.1"/>
    <property type="molecule type" value="Genomic_DNA"/>
</dbReference>
<comment type="similarity">
    <text evidence="7">Belongs to the TonB-dependent receptor family.</text>
</comment>
<dbReference type="PROSITE" id="PS52016">
    <property type="entry name" value="TONB_DEPENDENT_REC_3"/>
    <property type="match status" value="1"/>
</dbReference>
<evidence type="ECO:0000256" key="2">
    <source>
        <dbReference type="ARBA" id="ARBA00022448"/>
    </source>
</evidence>
<comment type="caution">
    <text evidence="10">The sequence shown here is derived from an EMBL/GenBank/DDBJ whole genome shotgun (WGS) entry which is preliminary data.</text>
</comment>
<keyword evidence="11" id="KW-1185">Reference proteome</keyword>
<evidence type="ECO:0000256" key="1">
    <source>
        <dbReference type="ARBA" id="ARBA00004571"/>
    </source>
</evidence>
<dbReference type="SUPFAM" id="SSF56935">
    <property type="entry name" value="Porins"/>
    <property type="match status" value="1"/>
</dbReference>
<evidence type="ECO:0000256" key="4">
    <source>
        <dbReference type="ARBA" id="ARBA00022692"/>
    </source>
</evidence>
<evidence type="ECO:0000256" key="7">
    <source>
        <dbReference type="PROSITE-ProRule" id="PRU01360"/>
    </source>
</evidence>
<keyword evidence="4 7" id="KW-0812">Transmembrane</keyword>
<dbReference type="NCBIfam" id="TIGR04057">
    <property type="entry name" value="SusC_RagA_signa"/>
    <property type="match status" value="1"/>
</dbReference>
<keyword evidence="6 7" id="KW-0998">Cell outer membrane</keyword>
<dbReference type="AlphaFoldDB" id="A0A8J7LLZ5"/>
<feature type="signal peptide" evidence="8">
    <location>
        <begin position="1"/>
        <end position="17"/>
    </location>
</feature>
<dbReference type="Pfam" id="PF07715">
    <property type="entry name" value="Plug"/>
    <property type="match status" value="1"/>
</dbReference>
<dbReference type="SUPFAM" id="SSF49464">
    <property type="entry name" value="Carboxypeptidase regulatory domain-like"/>
    <property type="match status" value="1"/>
</dbReference>
<dbReference type="NCBIfam" id="TIGR04056">
    <property type="entry name" value="OMP_RagA_SusC"/>
    <property type="match status" value="1"/>
</dbReference>
<dbReference type="InterPro" id="IPR036942">
    <property type="entry name" value="Beta-barrel_TonB_sf"/>
</dbReference>
<dbReference type="Gene3D" id="2.40.170.20">
    <property type="entry name" value="TonB-dependent receptor, beta-barrel domain"/>
    <property type="match status" value="1"/>
</dbReference>
<dbReference type="Gene3D" id="2.170.130.10">
    <property type="entry name" value="TonB-dependent receptor, plug domain"/>
    <property type="match status" value="1"/>
</dbReference>
<evidence type="ECO:0000256" key="8">
    <source>
        <dbReference type="SAM" id="SignalP"/>
    </source>
</evidence>
<evidence type="ECO:0000256" key="6">
    <source>
        <dbReference type="ARBA" id="ARBA00023237"/>
    </source>
</evidence>
<accession>A0A8J7LLZ5</accession>
<keyword evidence="2 7" id="KW-0813">Transport</keyword>
<dbReference type="InterPro" id="IPR012910">
    <property type="entry name" value="Plug_dom"/>
</dbReference>
<dbReference type="RefSeq" id="WP_199112882.1">
    <property type="nucleotide sequence ID" value="NZ_JAELVQ010000002.1"/>
</dbReference>
<reference evidence="10" key="1">
    <citation type="submission" date="2020-12" db="EMBL/GenBank/DDBJ databases">
        <title>Snuella sp. nov., isolated from sediment in Incheon.</title>
        <authorList>
            <person name="Kim W."/>
        </authorList>
    </citation>
    <scope>NUCLEOTIDE SEQUENCE</scope>
    <source>
        <strain evidence="10">CAU 1569</strain>
    </source>
</reference>
<evidence type="ECO:0000256" key="3">
    <source>
        <dbReference type="ARBA" id="ARBA00022452"/>
    </source>
</evidence>
<dbReference type="InterPro" id="IPR023997">
    <property type="entry name" value="TonB-dep_OMP_SusC/RagA_CS"/>
</dbReference>
<keyword evidence="3 7" id="KW-1134">Transmembrane beta strand</keyword>
<dbReference type="InterPro" id="IPR037066">
    <property type="entry name" value="Plug_dom_sf"/>
</dbReference>
<keyword evidence="5 7" id="KW-0472">Membrane</keyword>
<dbReference type="GO" id="GO:0009279">
    <property type="term" value="C:cell outer membrane"/>
    <property type="evidence" value="ECO:0007669"/>
    <property type="project" value="UniProtKB-SubCell"/>
</dbReference>
<comment type="subcellular location">
    <subcellularLocation>
        <location evidence="1 7">Cell outer membrane</location>
        <topology evidence="1 7">Multi-pass membrane protein</topology>
    </subcellularLocation>
</comment>
<evidence type="ECO:0000313" key="11">
    <source>
        <dbReference type="Proteomes" id="UP000610931"/>
    </source>
</evidence>
<sequence>MKCLSLFLLLFTFYSFTDSYSQSTKLRIDLKQASLIDMIKEIENQSEFVFIYNDEILPELSKIKGDIQISNKSIYKVLDRVLDNNKLVYSINERQVILNKSTVFKSQVDLQQSVVKGLVSDNEGMPLVGVNILKIGTITGTQTDFDGNYVINAKKGDQLSFSYVGMQTVTVTVGDNTTINVTMQEDTENLDQVVVTAFGIKRDEKSLGYAVSRIESKDITIAGASTNPVVSLYGKASGVGITTNAAGPTGAVDIKIRGAAGLESSANTRPLFVVDGMPIYDTGSNMANRGYDPLNSFDYGSGINDINPEDIASIEILKGAKASVLYGGEGANGVVLITTKKGTGTRGLGVNVNTQYTYEIPRTFIDFQNEYGSGTSEYTRQYETLPGGGQGHRQVVWSRFNWGPKFDGAPVQFLDGSIRPYQAYPNNYLDLFRNGSNAIHTVAVSGGNEMGNMRVSYTNQEFKGLLPNNYQKKHVFNFSGMLKASDFATVEVNTNLYKIKTHNRYPNLGDIVAWGINRDYDFNAIKDLYKNEDGSKFNAEDTGWPGQFAPTYLMNTLWEQLENSDLDDKLHLITSLKTTLNFTDQLSFIGQVGLDYTDTDFTTKNPITRFEPENAGGRYAYARHNTTVENYRGLLNYEFSLFDDRMKIFSFVGGEYKKTAFKSINVATYGDLRFPDFWSLNNEQDWPDGSQRGRVRGHNYGSQVLYSALGSATISWDNELYLELQARNDWSSTLPPENNSFFYPGIGLSWNFTNTFDIPFMEYGKFRASWADVGRGAPGSVTSYFANRSYSVGGVNNTDALSISAPSSLFAGALKPERKRELEVGFDARFFKGSRIETSFSFYHNNIYDQIMGVPLSNTTGAGDIKINAGNVANWGYELLLKGSPIVTKKYRWDLTFTAAKQQSEVKKLYPGITQKVTGSVGNSIVQVAEEGRPFGELRMFDYLTDGEGNRVVDNSGYYVLDQSELKAVANTTPDIFGGFMSDFFFKGFNFHIGLDYKFGATIFSRSNYYYRGMGITKETLKYRDEAHGGLAYYIDGAGDKIPWQHNQAAPTDSSDGLVYHDGVINPGVVNVGTAENPVYEQNGKILSAYERSLIYINDLGQNYAPDGLHKNDYIKLRELSLSYTLPGDLVKKVGMQKMTLSFLARNLFYIYKSIPNIDPESTLGTDSWVEDSAYPVATSVGMGLNISF</sequence>
<organism evidence="10 11">
    <name type="scientific">Snuella sedimenti</name>
    <dbReference type="NCBI Taxonomy" id="2798802"/>
    <lineage>
        <taxon>Bacteria</taxon>
        <taxon>Pseudomonadati</taxon>
        <taxon>Bacteroidota</taxon>
        <taxon>Flavobacteriia</taxon>
        <taxon>Flavobacteriales</taxon>
        <taxon>Flavobacteriaceae</taxon>
        <taxon>Snuella</taxon>
    </lineage>
</organism>
<evidence type="ECO:0000313" key="10">
    <source>
        <dbReference type="EMBL" id="MBJ6366909.1"/>
    </source>
</evidence>
<dbReference type="InterPro" id="IPR023996">
    <property type="entry name" value="TonB-dep_OMP_SusC/RagA"/>
</dbReference>
<keyword evidence="8" id="KW-0732">Signal</keyword>
<feature type="chain" id="PRO_5035244335" evidence="8">
    <location>
        <begin position="18"/>
        <end position="1189"/>
    </location>
</feature>
<dbReference type="InterPro" id="IPR039426">
    <property type="entry name" value="TonB-dep_rcpt-like"/>
</dbReference>
<evidence type="ECO:0000259" key="9">
    <source>
        <dbReference type="Pfam" id="PF07715"/>
    </source>
</evidence>